<dbReference type="RefSeq" id="WP_193150168.1">
    <property type="nucleotide sequence ID" value="NZ_CP041235.1"/>
</dbReference>
<dbReference type="KEGG" id="ssei:FJR45_08530"/>
<organism evidence="2 3">
    <name type="scientific">Sulfurimonas sediminis</name>
    <dbReference type="NCBI Taxonomy" id="2590020"/>
    <lineage>
        <taxon>Bacteria</taxon>
        <taxon>Pseudomonadati</taxon>
        <taxon>Campylobacterota</taxon>
        <taxon>Epsilonproteobacteria</taxon>
        <taxon>Campylobacterales</taxon>
        <taxon>Sulfurimonadaceae</taxon>
        <taxon>Sulfurimonas</taxon>
    </lineage>
</organism>
<dbReference type="Gene3D" id="3.90.950.20">
    <property type="entry name" value="CinA-like"/>
    <property type="match status" value="1"/>
</dbReference>
<dbReference type="Proteomes" id="UP000593719">
    <property type="component" value="Chromosome"/>
</dbReference>
<gene>
    <name evidence="2" type="ORF">FJR45_08530</name>
</gene>
<dbReference type="NCBIfam" id="TIGR00199">
    <property type="entry name" value="PncC_domain"/>
    <property type="match status" value="1"/>
</dbReference>
<protein>
    <submittedName>
        <fullName evidence="2">CinA family protein</fullName>
    </submittedName>
</protein>
<feature type="domain" description="CinA C-terminal" evidence="1">
    <location>
        <begin position="206"/>
        <end position="354"/>
    </location>
</feature>
<proteinExistence type="predicted"/>
<dbReference type="InterPro" id="IPR008136">
    <property type="entry name" value="CinA_C"/>
</dbReference>
<keyword evidence="3" id="KW-1185">Reference proteome</keyword>
<evidence type="ECO:0000313" key="2">
    <source>
        <dbReference type="EMBL" id="QOP43987.1"/>
    </source>
</evidence>
<dbReference type="SUPFAM" id="SSF142433">
    <property type="entry name" value="CinA-like"/>
    <property type="match status" value="1"/>
</dbReference>
<accession>A0A7M1B2K4</accession>
<evidence type="ECO:0000259" key="1">
    <source>
        <dbReference type="Pfam" id="PF02464"/>
    </source>
</evidence>
<sequence length="362" mass="40721">MKTHLIIIGNKFVYNRSLQEYILRDIEKNSGFIDNITYFKDSDNSFFLYLEEELHTSDRVIIVTCKQNFSTVGKVICTATSDNQILKEGMLIPQKASLFAERSYLLEFQNSLINVIQMDEGQKMPELLLKNEEIRATIHIFEEDKSTIVTIFTPIAQTYEVNIDVTQEVQGWHRVDVTSNKYGDITKFIHAAKNLLPKKLIASSNIIEYIIEKLSHSGKKITFAESCTGGLLSYFFTKHNGASKILEGGLVTYSNTLKENWLAVDHAILEENGAVSAEVVREMSEGALNVSGADYALAVSGIAGDTGGTQFKPVGTVYIGVRSKTQHTEKHLHFHGDRNYVQEQSALMAIKMLLLLDKETFF</sequence>
<reference evidence="2 3" key="1">
    <citation type="submission" date="2019-06" db="EMBL/GenBank/DDBJ databases">
        <title>Sulfurimonas gotlandica sp. nov., a chemoautotrophic and psychrotolerant epsilonproteobacterium isolated from a pelagic redoxcline, and an emended description of the genus Sulfurimonas.</title>
        <authorList>
            <person name="Wang S."/>
            <person name="Jiang L."/>
            <person name="Shao Z."/>
        </authorList>
    </citation>
    <scope>NUCLEOTIDE SEQUENCE [LARGE SCALE GENOMIC DNA]</scope>
    <source>
        <strain evidence="2 3">S2-6</strain>
    </source>
</reference>
<evidence type="ECO:0000313" key="3">
    <source>
        <dbReference type="Proteomes" id="UP000593719"/>
    </source>
</evidence>
<dbReference type="Pfam" id="PF02464">
    <property type="entry name" value="CinA"/>
    <property type="match status" value="1"/>
</dbReference>
<dbReference type="AlphaFoldDB" id="A0A7M1B2K4"/>
<dbReference type="EMBL" id="CP041235">
    <property type="protein sequence ID" value="QOP43987.1"/>
    <property type="molecule type" value="Genomic_DNA"/>
</dbReference>
<dbReference type="InterPro" id="IPR036653">
    <property type="entry name" value="CinA-like_C"/>
</dbReference>
<name>A0A7M1B2K4_9BACT</name>